<keyword evidence="4" id="KW-0732">Signal</keyword>
<dbReference type="SUPFAM" id="SSF56112">
    <property type="entry name" value="Protein kinase-like (PK-like)"/>
    <property type="match status" value="1"/>
</dbReference>
<dbReference type="PANTHER" id="PTHR24416:SF611">
    <property type="entry name" value="TYROSINE-PROTEIN KINASE TRANSMEMBRANE RECEPTOR ROR"/>
    <property type="match status" value="1"/>
</dbReference>
<evidence type="ECO:0000313" key="6">
    <source>
        <dbReference type="EMBL" id="CAG5109874.1"/>
    </source>
</evidence>
<keyword evidence="3" id="KW-0393">Immunoglobulin domain</keyword>
<protein>
    <submittedName>
        <fullName evidence="6">Oidioi.mRNA.OKI2018_I69.chr2.g4349.t1.cds</fullName>
    </submittedName>
</protein>
<evidence type="ECO:0000256" key="3">
    <source>
        <dbReference type="ARBA" id="ARBA00023319"/>
    </source>
</evidence>
<feature type="domain" description="Protein kinase" evidence="5">
    <location>
        <begin position="293"/>
        <end position="556"/>
    </location>
</feature>
<evidence type="ECO:0000259" key="5">
    <source>
        <dbReference type="PROSITE" id="PS50011"/>
    </source>
</evidence>
<evidence type="ECO:0000313" key="7">
    <source>
        <dbReference type="Proteomes" id="UP001158576"/>
    </source>
</evidence>
<proteinExistence type="predicted"/>
<feature type="chain" id="PRO_5045154794" evidence="4">
    <location>
        <begin position="16"/>
        <end position="559"/>
    </location>
</feature>
<dbReference type="PIRSF" id="PIRSF000615">
    <property type="entry name" value="TyrPK_CSF1-R"/>
    <property type="match status" value="1"/>
</dbReference>
<accession>A0ABN7T1B6</accession>
<keyword evidence="2" id="KW-1015">Disulfide bond</keyword>
<evidence type="ECO:0000256" key="4">
    <source>
        <dbReference type="SAM" id="SignalP"/>
    </source>
</evidence>
<evidence type="ECO:0000256" key="2">
    <source>
        <dbReference type="ARBA" id="ARBA00023157"/>
    </source>
</evidence>
<dbReference type="PRINTS" id="PR00109">
    <property type="entry name" value="TYRKINASE"/>
</dbReference>
<dbReference type="Proteomes" id="UP001158576">
    <property type="component" value="Chromosome 2"/>
</dbReference>
<dbReference type="InterPro" id="IPR003599">
    <property type="entry name" value="Ig_sub"/>
</dbReference>
<dbReference type="Gene3D" id="1.10.510.10">
    <property type="entry name" value="Transferase(Phosphotransferase) domain 1"/>
    <property type="match status" value="1"/>
</dbReference>
<gene>
    <name evidence="6" type="ORF">OKIOD_LOCUS13114</name>
</gene>
<dbReference type="Pfam" id="PF07714">
    <property type="entry name" value="PK_Tyr_Ser-Thr"/>
    <property type="match status" value="1"/>
</dbReference>
<dbReference type="InterPro" id="IPR050122">
    <property type="entry name" value="RTK"/>
</dbReference>
<dbReference type="InterPro" id="IPR001245">
    <property type="entry name" value="Ser-Thr/Tyr_kinase_cat_dom"/>
</dbReference>
<feature type="signal peptide" evidence="4">
    <location>
        <begin position="1"/>
        <end position="15"/>
    </location>
</feature>
<dbReference type="CDD" id="cd00192">
    <property type="entry name" value="PTKc"/>
    <property type="match status" value="1"/>
</dbReference>
<sequence>MLKILYLLSFSFANSEVCELFEWIKTEQRSYILAEIGSKLEIDCTSSWGKGEIFKSGVEEKINHEVLQIENLELHHFGEYICRAECGGVVKWKSIKVERQKRFFRRPDVQIGYKLVSKEGENFTNTFIKEDLVPAYNNDNGLYWTNQTVILVCVVFADPLPYINFNVSSNGKLKTGSFIAKNVVYTWNLYEKTDKIFFNCSASNAFGMTFNGGMLYRIQSFQEILVEFIPVWLPPLTLFAFAFCLFFDGWRRYQNVFKYELVPLKQENFHLRRVGYWFGSIPPYAKIYNSSSIELVEIIDEGFFGSVFLAILEKKRKCVVKMSKEEEGNLLEEINLMCRISDHGNIVQLIGVFVDSQDKRSKGLPLPVLEHALYGNLRCFLRFQRGLIDNTKSQLPKISIKPPFLHQKALEIAQGMAHLQKFKIVHGDLAARNVLVFEDLTVKISDFGMSKKLSQNYYRKTSKGMLPFKWMAPESLRDAIFTEKSDVWSFGITIWEIFTLGETPYAALTADEILPHLNSGSRLEILENMPRDLLESCWQKNLVDRPSFEEILDIYLTQI</sequence>
<keyword evidence="1" id="KW-0547">Nucleotide-binding</keyword>
<keyword evidence="1" id="KW-0067">ATP-binding</keyword>
<dbReference type="InterPro" id="IPR000719">
    <property type="entry name" value="Prot_kinase_dom"/>
</dbReference>
<dbReference type="PANTHER" id="PTHR24416">
    <property type="entry name" value="TYROSINE-PROTEIN KINASE RECEPTOR"/>
    <property type="match status" value="1"/>
</dbReference>
<dbReference type="PROSITE" id="PS00109">
    <property type="entry name" value="PROTEIN_KINASE_TYR"/>
    <property type="match status" value="1"/>
</dbReference>
<reference evidence="6 7" key="1">
    <citation type="submission" date="2021-04" db="EMBL/GenBank/DDBJ databases">
        <authorList>
            <person name="Bliznina A."/>
        </authorList>
    </citation>
    <scope>NUCLEOTIDE SEQUENCE [LARGE SCALE GENOMIC DNA]</scope>
</reference>
<dbReference type="EMBL" id="OU015567">
    <property type="protein sequence ID" value="CAG5109874.1"/>
    <property type="molecule type" value="Genomic_DNA"/>
</dbReference>
<evidence type="ECO:0000256" key="1">
    <source>
        <dbReference type="ARBA" id="ARBA00022840"/>
    </source>
</evidence>
<keyword evidence="7" id="KW-1185">Reference proteome</keyword>
<dbReference type="SMART" id="SM00409">
    <property type="entry name" value="IG"/>
    <property type="match status" value="1"/>
</dbReference>
<dbReference type="InterPro" id="IPR011009">
    <property type="entry name" value="Kinase-like_dom_sf"/>
</dbReference>
<dbReference type="PROSITE" id="PS50011">
    <property type="entry name" value="PROTEIN_KINASE_DOM"/>
    <property type="match status" value="1"/>
</dbReference>
<organism evidence="6 7">
    <name type="scientific">Oikopleura dioica</name>
    <name type="common">Tunicate</name>
    <dbReference type="NCBI Taxonomy" id="34765"/>
    <lineage>
        <taxon>Eukaryota</taxon>
        <taxon>Metazoa</taxon>
        <taxon>Chordata</taxon>
        <taxon>Tunicata</taxon>
        <taxon>Appendicularia</taxon>
        <taxon>Copelata</taxon>
        <taxon>Oikopleuridae</taxon>
        <taxon>Oikopleura</taxon>
    </lineage>
</organism>
<dbReference type="InterPro" id="IPR008266">
    <property type="entry name" value="Tyr_kinase_AS"/>
</dbReference>
<name>A0ABN7T1B6_OIKDI</name>